<dbReference type="Proteomes" id="UP000694851">
    <property type="component" value="Unplaced"/>
</dbReference>
<dbReference type="KEGG" id="hai:109385781"/>
<proteinExistence type="predicted"/>
<sequence>MADDLGDDWWENQPAGAASSPETSGDEGGGDTEMKQQETAPVPALPKKTKQPKECFLIQPKETKEESTKTRKWKKKKITDILAKSEPKPGTPEDLQKLMKDYYSSNRSVIELEELNLPDSCFLKANDLTHSLSSYLKEICPKWVKLRKNHTEKKSVLMLILCSSAVRALELIRSMTAFKGDSKVMKLFAKHIKVQKQVKLLEKRAVHLGVGTPGRIKELVKQGGLDLNPLKFLVFDWNWRDQKLKRMMDIPEIRKEVFELLEMGICSLCQSESLKLGLF</sequence>
<dbReference type="Gene3D" id="3.40.50.300">
    <property type="entry name" value="P-loop containing nucleotide triphosphate hydrolases"/>
    <property type="match status" value="1"/>
</dbReference>
<dbReference type="PANTHER" id="PTHR24030">
    <property type="entry name" value="PROTEIN CMSS1"/>
    <property type="match status" value="1"/>
</dbReference>
<dbReference type="GeneID" id="109385781"/>
<feature type="region of interest" description="Disordered" evidence="1">
    <location>
        <begin position="1"/>
        <end position="70"/>
    </location>
</feature>
<evidence type="ECO:0000256" key="1">
    <source>
        <dbReference type="SAM" id="MobiDB-lite"/>
    </source>
</evidence>
<organism evidence="2 3">
    <name type="scientific">Hipposideros armiger</name>
    <name type="common">Great Himalayan leaf-nosed bat</name>
    <dbReference type="NCBI Taxonomy" id="186990"/>
    <lineage>
        <taxon>Eukaryota</taxon>
        <taxon>Metazoa</taxon>
        <taxon>Chordata</taxon>
        <taxon>Craniata</taxon>
        <taxon>Vertebrata</taxon>
        <taxon>Euteleostomi</taxon>
        <taxon>Mammalia</taxon>
        <taxon>Eutheria</taxon>
        <taxon>Laurasiatheria</taxon>
        <taxon>Chiroptera</taxon>
        <taxon>Yinpterochiroptera</taxon>
        <taxon>Rhinolophoidea</taxon>
        <taxon>Hipposideridae</taxon>
        <taxon>Hipposideros</taxon>
    </lineage>
</organism>
<evidence type="ECO:0000313" key="3">
    <source>
        <dbReference type="RefSeq" id="XP_019503896.1"/>
    </source>
</evidence>
<keyword evidence="2" id="KW-1185">Reference proteome</keyword>
<dbReference type="Pfam" id="PF14617">
    <property type="entry name" value="CMS1"/>
    <property type="match status" value="1"/>
</dbReference>
<dbReference type="AlphaFoldDB" id="A0A8B7RS21"/>
<feature type="compositionally biased region" description="Acidic residues" evidence="1">
    <location>
        <begin position="1"/>
        <end position="10"/>
    </location>
</feature>
<dbReference type="PANTHER" id="PTHR24030:SF0">
    <property type="entry name" value="PROTEIN CMSS1"/>
    <property type="match status" value="1"/>
</dbReference>
<gene>
    <name evidence="3" type="primary">CMSS1</name>
</gene>
<dbReference type="InterPro" id="IPR027417">
    <property type="entry name" value="P-loop_NTPase"/>
</dbReference>
<evidence type="ECO:0000313" key="2">
    <source>
        <dbReference type="Proteomes" id="UP000694851"/>
    </source>
</evidence>
<dbReference type="OrthoDB" id="1929311at2759"/>
<accession>A0A8B7RS21</accession>
<dbReference type="GO" id="GO:0005634">
    <property type="term" value="C:nucleus"/>
    <property type="evidence" value="ECO:0007669"/>
    <property type="project" value="TreeGrafter"/>
</dbReference>
<reference evidence="3" key="1">
    <citation type="submission" date="2025-08" db="UniProtKB">
        <authorList>
            <consortium name="RefSeq"/>
        </authorList>
    </citation>
    <scope>IDENTIFICATION</scope>
    <source>
        <tissue evidence="3">Muscle</tissue>
    </source>
</reference>
<protein>
    <submittedName>
        <fullName evidence="3">Protein CMSS1 isoform X1</fullName>
    </submittedName>
</protein>
<dbReference type="CTD" id="84319"/>
<name>A0A8B7RS21_HIPAR</name>
<dbReference type="RefSeq" id="XP_019503896.1">
    <property type="nucleotide sequence ID" value="XM_019648351.1"/>
</dbReference>
<dbReference type="InterPro" id="IPR032704">
    <property type="entry name" value="Cms1"/>
</dbReference>
<dbReference type="GO" id="GO:0030686">
    <property type="term" value="C:90S preribosome"/>
    <property type="evidence" value="ECO:0007669"/>
    <property type="project" value="TreeGrafter"/>
</dbReference>
<dbReference type="SUPFAM" id="SSF52540">
    <property type="entry name" value="P-loop containing nucleoside triphosphate hydrolases"/>
    <property type="match status" value="1"/>
</dbReference>